<proteinExistence type="inferred from homology"/>
<name>A0A4W6D8U5_LATCA</name>
<evidence type="ECO:0000256" key="9">
    <source>
        <dbReference type="SAM" id="SignalP"/>
    </source>
</evidence>
<evidence type="ECO:0000256" key="6">
    <source>
        <dbReference type="ARBA" id="ARBA00023157"/>
    </source>
</evidence>
<dbReference type="InParanoid" id="A0A4W6D8U5"/>
<evidence type="ECO:0000256" key="4">
    <source>
        <dbReference type="ARBA" id="ARBA00022530"/>
    </source>
</evidence>
<dbReference type="GO" id="GO:0048048">
    <property type="term" value="P:embryonic eye morphogenesis"/>
    <property type="evidence" value="ECO:0007669"/>
    <property type="project" value="TreeGrafter"/>
</dbReference>
<evidence type="ECO:0000256" key="5">
    <source>
        <dbReference type="ARBA" id="ARBA00022729"/>
    </source>
</evidence>
<organism evidence="10 11">
    <name type="scientific">Lates calcarifer</name>
    <name type="common">Barramundi</name>
    <name type="synonym">Holocentrus calcarifer</name>
    <dbReference type="NCBI Taxonomy" id="8187"/>
    <lineage>
        <taxon>Eukaryota</taxon>
        <taxon>Metazoa</taxon>
        <taxon>Chordata</taxon>
        <taxon>Craniata</taxon>
        <taxon>Vertebrata</taxon>
        <taxon>Euteleostomi</taxon>
        <taxon>Actinopterygii</taxon>
        <taxon>Neopterygii</taxon>
        <taxon>Teleostei</taxon>
        <taxon>Neoteleostei</taxon>
        <taxon>Acanthomorphata</taxon>
        <taxon>Carangaria</taxon>
        <taxon>Carangaria incertae sedis</taxon>
        <taxon>Centropomidae</taxon>
        <taxon>Lates</taxon>
    </lineage>
</organism>
<dbReference type="AlphaFoldDB" id="A0A4W6D8U5"/>
<feature type="chain" id="PRO_5021381105" evidence="9">
    <location>
        <begin position="21"/>
        <end position="165"/>
    </location>
</feature>
<accession>A0A4W6D8U5</accession>
<evidence type="ECO:0000313" key="10">
    <source>
        <dbReference type="Ensembl" id="ENSLCAP00010021264.1"/>
    </source>
</evidence>
<reference evidence="10" key="2">
    <citation type="submission" date="2025-08" db="UniProtKB">
        <authorList>
            <consortium name="Ensembl"/>
        </authorList>
    </citation>
    <scope>IDENTIFICATION</scope>
</reference>
<feature type="compositionally biased region" description="Basic residues" evidence="8">
    <location>
        <begin position="147"/>
        <end position="157"/>
    </location>
</feature>
<dbReference type="Pfam" id="PF05507">
    <property type="entry name" value="MAGP"/>
    <property type="match status" value="1"/>
</dbReference>
<evidence type="ECO:0000313" key="11">
    <source>
        <dbReference type="Proteomes" id="UP000314980"/>
    </source>
</evidence>
<dbReference type="PANTHER" id="PTHR16485">
    <property type="entry name" value="MICROFIBRILLAR-ASSOCIATED PROTEIN 2"/>
    <property type="match status" value="1"/>
</dbReference>
<feature type="region of interest" description="Disordered" evidence="8">
    <location>
        <begin position="144"/>
        <end position="165"/>
    </location>
</feature>
<keyword evidence="11" id="KW-1185">Reference proteome</keyword>
<dbReference type="Proteomes" id="UP000314980">
    <property type="component" value="Unassembled WGS sequence"/>
</dbReference>
<dbReference type="GO" id="GO:0001527">
    <property type="term" value="C:microfibril"/>
    <property type="evidence" value="ECO:0007669"/>
    <property type="project" value="InterPro"/>
</dbReference>
<dbReference type="InterPro" id="IPR008673">
    <property type="entry name" value="MAGP"/>
</dbReference>
<dbReference type="STRING" id="8187.ENSLCAP00010021264"/>
<evidence type="ECO:0000256" key="3">
    <source>
        <dbReference type="ARBA" id="ARBA00022525"/>
    </source>
</evidence>
<keyword evidence="5 9" id="KW-0732">Signal</keyword>
<evidence type="ECO:0000256" key="7">
    <source>
        <dbReference type="ARBA" id="ARBA00023180"/>
    </source>
</evidence>
<keyword evidence="3" id="KW-0964">Secreted</keyword>
<reference evidence="11" key="1">
    <citation type="submission" date="2015-09" db="EMBL/GenBank/DDBJ databases">
        <authorList>
            <person name="Sai Rama Sridatta P."/>
        </authorList>
    </citation>
    <scope>NUCLEOTIDE SEQUENCE [LARGE SCALE GENOMIC DNA]</scope>
</reference>
<keyword evidence="4" id="KW-0272">Extracellular matrix</keyword>
<feature type="signal peptide" evidence="9">
    <location>
        <begin position="1"/>
        <end position="20"/>
    </location>
</feature>
<sequence>MGSLPVVLLLCSFHVLTAGAQDQQSETPAPAATLPSNCREEMYPCTRMYSVHKPIKRCIGGLCIYSLPRVYVINKEICMRTVCEQDEYLKGEMVYLHVEHYDVRVCDLTLGRNPSVSCLFLFFFLRNTAELCRELSGWPRRFERSSNRKPCRNRRSNPKTWANNA</sequence>
<evidence type="ECO:0000256" key="8">
    <source>
        <dbReference type="SAM" id="MobiDB-lite"/>
    </source>
</evidence>
<keyword evidence="6" id="KW-1015">Disulfide bond</keyword>
<dbReference type="PANTHER" id="PTHR16485:SF7">
    <property type="entry name" value="MICROFIBRIL-ASSOCIATED PROTEIN 5"/>
    <property type="match status" value="1"/>
</dbReference>
<evidence type="ECO:0000256" key="1">
    <source>
        <dbReference type="ARBA" id="ARBA00004498"/>
    </source>
</evidence>
<comment type="similarity">
    <text evidence="2">Belongs to the MFAP family.</text>
</comment>
<dbReference type="Ensembl" id="ENSLCAT00010021728.1">
    <property type="protein sequence ID" value="ENSLCAP00010021264.1"/>
    <property type="gene ID" value="ENSLCAG00010010026.1"/>
</dbReference>
<reference evidence="10" key="3">
    <citation type="submission" date="2025-09" db="UniProtKB">
        <authorList>
            <consortium name="Ensembl"/>
        </authorList>
    </citation>
    <scope>IDENTIFICATION</scope>
</reference>
<protein>
    <submittedName>
        <fullName evidence="10">Microfibril associated protein 5</fullName>
    </submittedName>
</protein>
<evidence type="ECO:0000256" key="2">
    <source>
        <dbReference type="ARBA" id="ARBA00005317"/>
    </source>
</evidence>
<keyword evidence="7" id="KW-0325">Glycoprotein</keyword>
<dbReference type="GeneTree" id="ENSGT00390000017736"/>
<comment type="subcellular location">
    <subcellularLocation>
        <location evidence="1">Secreted</location>
        <location evidence="1">Extracellular space</location>
        <location evidence="1">Extracellular matrix</location>
    </subcellularLocation>
</comment>